<evidence type="ECO:0000313" key="1">
    <source>
        <dbReference type="EMBL" id="KIJ26466.1"/>
    </source>
</evidence>
<keyword evidence="2" id="KW-1185">Reference proteome</keyword>
<name>A0A0C9UM01_SPHS4</name>
<dbReference type="HOGENOM" id="CLU_2198678_0_0_1"/>
<dbReference type="EMBL" id="KN837368">
    <property type="protein sequence ID" value="KIJ26466.1"/>
    <property type="molecule type" value="Genomic_DNA"/>
</dbReference>
<dbReference type="Proteomes" id="UP000054279">
    <property type="component" value="Unassembled WGS sequence"/>
</dbReference>
<dbReference type="AlphaFoldDB" id="A0A0C9UM01"/>
<organism evidence="1 2">
    <name type="scientific">Sphaerobolus stellatus (strain SS14)</name>
    <dbReference type="NCBI Taxonomy" id="990650"/>
    <lineage>
        <taxon>Eukaryota</taxon>
        <taxon>Fungi</taxon>
        <taxon>Dikarya</taxon>
        <taxon>Basidiomycota</taxon>
        <taxon>Agaricomycotina</taxon>
        <taxon>Agaricomycetes</taxon>
        <taxon>Phallomycetidae</taxon>
        <taxon>Geastrales</taxon>
        <taxon>Sphaerobolaceae</taxon>
        <taxon>Sphaerobolus</taxon>
    </lineage>
</organism>
<evidence type="ECO:0000313" key="2">
    <source>
        <dbReference type="Proteomes" id="UP000054279"/>
    </source>
</evidence>
<sequence length="108" mass="11752">MILRTAIMRRLLPSRFRSPSIVALSHDIMASTNGRVLRVLPRIRPEPTSTPVASTFSDILSPSPTTSTRIENLPLISAANTDASTDIGVFTLTDIEFISRPASKVCNT</sequence>
<proteinExistence type="predicted"/>
<protein>
    <submittedName>
        <fullName evidence="1">Uncharacterized protein</fullName>
    </submittedName>
</protein>
<gene>
    <name evidence="1" type="ORF">M422DRAFT_272449</name>
</gene>
<accession>A0A0C9UM01</accession>
<reference evidence="1 2" key="1">
    <citation type="submission" date="2014-06" db="EMBL/GenBank/DDBJ databases">
        <title>Evolutionary Origins and Diversification of the Mycorrhizal Mutualists.</title>
        <authorList>
            <consortium name="DOE Joint Genome Institute"/>
            <consortium name="Mycorrhizal Genomics Consortium"/>
            <person name="Kohler A."/>
            <person name="Kuo A."/>
            <person name="Nagy L.G."/>
            <person name="Floudas D."/>
            <person name="Copeland A."/>
            <person name="Barry K.W."/>
            <person name="Cichocki N."/>
            <person name="Veneault-Fourrey C."/>
            <person name="LaButti K."/>
            <person name="Lindquist E.A."/>
            <person name="Lipzen A."/>
            <person name="Lundell T."/>
            <person name="Morin E."/>
            <person name="Murat C."/>
            <person name="Riley R."/>
            <person name="Ohm R."/>
            <person name="Sun H."/>
            <person name="Tunlid A."/>
            <person name="Henrissat B."/>
            <person name="Grigoriev I.V."/>
            <person name="Hibbett D.S."/>
            <person name="Martin F."/>
        </authorList>
    </citation>
    <scope>NUCLEOTIDE SEQUENCE [LARGE SCALE GENOMIC DNA]</scope>
    <source>
        <strain evidence="1 2">SS14</strain>
    </source>
</reference>